<dbReference type="AlphaFoldDB" id="A0A445F2G7"/>
<reference evidence="1 2" key="1">
    <citation type="submission" date="2018-09" db="EMBL/GenBank/DDBJ databases">
        <title>A high-quality reference genome of wild soybean provides a powerful tool to mine soybean genomes.</title>
        <authorList>
            <person name="Xie M."/>
            <person name="Chung C.Y.L."/>
            <person name="Li M.-W."/>
            <person name="Wong F.-L."/>
            <person name="Chan T.-F."/>
            <person name="Lam H.-M."/>
        </authorList>
    </citation>
    <scope>NUCLEOTIDE SEQUENCE [LARGE SCALE GENOMIC DNA]</scope>
    <source>
        <strain evidence="2">cv. W05</strain>
        <tissue evidence="1">Hypocotyl of etiolated seedlings</tissue>
    </source>
</reference>
<accession>A0A445F2G7</accession>
<comment type="caution">
    <text evidence="1">The sequence shown here is derived from an EMBL/GenBank/DDBJ whole genome shotgun (WGS) entry which is preliminary data.</text>
</comment>
<gene>
    <name evidence="1" type="ORF">D0Y65_053558</name>
</gene>
<evidence type="ECO:0008006" key="3">
    <source>
        <dbReference type="Google" id="ProtNLM"/>
    </source>
</evidence>
<feature type="non-terminal residue" evidence="1">
    <location>
        <position position="78"/>
    </location>
</feature>
<sequence length="78" mass="8743">SHHHQYAPLIQSIRDQLHLPLDVQFSHSLCEGNQCADFLAKKEANEDFQFFLHEFPPSLMSLHSPADANATNGAFPIA</sequence>
<feature type="non-terminal residue" evidence="1">
    <location>
        <position position="1"/>
    </location>
</feature>
<protein>
    <recommendedName>
        <fullName evidence="3">RNase H type-1 domain-containing protein</fullName>
    </recommendedName>
</protein>
<name>A0A445F2G7_GLYSO</name>
<dbReference type="EMBL" id="QZWG01000020">
    <property type="protein sequence ID" value="RZB42999.1"/>
    <property type="molecule type" value="Genomic_DNA"/>
</dbReference>
<keyword evidence="2" id="KW-1185">Reference proteome</keyword>
<evidence type="ECO:0000313" key="2">
    <source>
        <dbReference type="Proteomes" id="UP000289340"/>
    </source>
</evidence>
<evidence type="ECO:0000313" key="1">
    <source>
        <dbReference type="EMBL" id="RZB42999.1"/>
    </source>
</evidence>
<dbReference type="Proteomes" id="UP000289340">
    <property type="component" value="Chromosome 20"/>
</dbReference>
<proteinExistence type="predicted"/>
<dbReference type="PANTHER" id="PTHR34023:SF5">
    <property type="entry name" value="RNASE H TYPE-1 DOMAIN-CONTAINING PROTEIN"/>
    <property type="match status" value="1"/>
</dbReference>
<dbReference type="PANTHER" id="PTHR34023">
    <property type="entry name" value="RNASE H DOMAIN-CONTAINING PROTEIN"/>
    <property type="match status" value="1"/>
</dbReference>
<organism evidence="1 2">
    <name type="scientific">Glycine soja</name>
    <name type="common">Wild soybean</name>
    <dbReference type="NCBI Taxonomy" id="3848"/>
    <lineage>
        <taxon>Eukaryota</taxon>
        <taxon>Viridiplantae</taxon>
        <taxon>Streptophyta</taxon>
        <taxon>Embryophyta</taxon>
        <taxon>Tracheophyta</taxon>
        <taxon>Spermatophyta</taxon>
        <taxon>Magnoliopsida</taxon>
        <taxon>eudicotyledons</taxon>
        <taxon>Gunneridae</taxon>
        <taxon>Pentapetalae</taxon>
        <taxon>rosids</taxon>
        <taxon>fabids</taxon>
        <taxon>Fabales</taxon>
        <taxon>Fabaceae</taxon>
        <taxon>Papilionoideae</taxon>
        <taxon>50 kb inversion clade</taxon>
        <taxon>NPAAA clade</taxon>
        <taxon>indigoferoid/millettioid clade</taxon>
        <taxon>Phaseoleae</taxon>
        <taxon>Glycine</taxon>
        <taxon>Glycine subgen. Soja</taxon>
    </lineage>
</organism>